<name>A0A0C3L408_9AGAM</name>
<proteinExistence type="predicted"/>
<dbReference type="PANTHER" id="PTHR31836">
    <property type="match status" value="1"/>
</dbReference>
<feature type="compositionally biased region" description="Low complexity" evidence="2">
    <location>
        <begin position="39"/>
        <end position="57"/>
    </location>
</feature>
<reference evidence="3 4" key="1">
    <citation type="submission" date="2014-04" db="EMBL/GenBank/DDBJ databases">
        <authorList>
            <consortium name="DOE Joint Genome Institute"/>
            <person name="Kuo A."/>
            <person name="Girlanda M."/>
            <person name="Perotto S."/>
            <person name="Kohler A."/>
            <person name="Nagy L.G."/>
            <person name="Floudas D."/>
            <person name="Copeland A."/>
            <person name="Barry K.W."/>
            <person name="Cichocki N."/>
            <person name="Veneault-Fourrey C."/>
            <person name="LaButti K."/>
            <person name="Lindquist E.A."/>
            <person name="Lipzen A."/>
            <person name="Lundell T."/>
            <person name="Morin E."/>
            <person name="Murat C."/>
            <person name="Sun H."/>
            <person name="Tunlid A."/>
            <person name="Henrissat B."/>
            <person name="Grigoriev I.V."/>
            <person name="Hibbett D.S."/>
            <person name="Martin F."/>
            <person name="Nordberg H.P."/>
            <person name="Cantor M.N."/>
            <person name="Hua S.X."/>
        </authorList>
    </citation>
    <scope>NUCLEOTIDE SEQUENCE [LARGE SCALE GENOMIC DNA]</scope>
    <source>
        <strain evidence="3 4">MUT 4182</strain>
    </source>
</reference>
<reference evidence="4" key="2">
    <citation type="submission" date="2015-01" db="EMBL/GenBank/DDBJ databases">
        <title>Evolutionary Origins and Diversification of the Mycorrhizal Mutualists.</title>
        <authorList>
            <consortium name="DOE Joint Genome Institute"/>
            <consortium name="Mycorrhizal Genomics Consortium"/>
            <person name="Kohler A."/>
            <person name="Kuo A."/>
            <person name="Nagy L.G."/>
            <person name="Floudas D."/>
            <person name="Copeland A."/>
            <person name="Barry K.W."/>
            <person name="Cichocki N."/>
            <person name="Veneault-Fourrey C."/>
            <person name="LaButti K."/>
            <person name="Lindquist E.A."/>
            <person name="Lipzen A."/>
            <person name="Lundell T."/>
            <person name="Morin E."/>
            <person name="Murat C."/>
            <person name="Riley R."/>
            <person name="Ohm R."/>
            <person name="Sun H."/>
            <person name="Tunlid A."/>
            <person name="Henrissat B."/>
            <person name="Grigoriev I.V."/>
            <person name="Hibbett D.S."/>
            <person name="Martin F."/>
        </authorList>
    </citation>
    <scope>NUCLEOTIDE SEQUENCE [LARGE SCALE GENOMIC DNA]</scope>
    <source>
        <strain evidence="4">MUT 4182</strain>
    </source>
</reference>
<evidence type="ECO:0000313" key="3">
    <source>
        <dbReference type="EMBL" id="KIO28548.1"/>
    </source>
</evidence>
<dbReference type="SUPFAM" id="SSF50685">
    <property type="entry name" value="Barwin-like endoglucanases"/>
    <property type="match status" value="1"/>
</dbReference>
<evidence type="ECO:0000313" key="4">
    <source>
        <dbReference type="Proteomes" id="UP000054248"/>
    </source>
</evidence>
<dbReference type="AlphaFoldDB" id="A0A0C3L408"/>
<feature type="region of interest" description="Disordered" evidence="2">
    <location>
        <begin position="39"/>
        <end position="84"/>
    </location>
</feature>
<evidence type="ECO:0000256" key="1">
    <source>
        <dbReference type="ARBA" id="ARBA00022729"/>
    </source>
</evidence>
<keyword evidence="1" id="KW-0732">Signal</keyword>
<dbReference type="InterPro" id="IPR036908">
    <property type="entry name" value="RlpA-like_sf"/>
</dbReference>
<feature type="compositionally biased region" description="Basic residues" evidence="2">
    <location>
        <begin position="14"/>
        <end position="25"/>
    </location>
</feature>
<sequence length="184" mass="19669">MNRGNAHHVSPYTRHTKRGPAKSRRCAAIASSLSIASVSSTSILAKQTHHTTTTTTTKKPKPTQKDDSKDDEKGSSSGGDIHTGDATVYGAGLNACGTVDKTTDMIAAIAHENFDNYPGANGNSNDNPICGKRVEACWQGNCVQVAIHDRCGGCSKDDLDFSPGAFKKLHPNNGRLHGMTWRYL</sequence>
<evidence type="ECO:0000256" key="2">
    <source>
        <dbReference type="SAM" id="MobiDB-lite"/>
    </source>
</evidence>
<dbReference type="Gene3D" id="2.40.40.10">
    <property type="entry name" value="RlpA-like domain"/>
    <property type="match status" value="1"/>
</dbReference>
<feature type="region of interest" description="Disordered" evidence="2">
    <location>
        <begin position="1"/>
        <end position="25"/>
    </location>
</feature>
<gene>
    <name evidence="3" type="ORF">M407DRAFT_71648</name>
</gene>
<keyword evidence="4" id="KW-1185">Reference proteome</keyword>
<dbReference type="EMBL" id="KN822993">
    <property type="protein sequence ID" value="KIO28548.1"/>
    <property type="molecule type" value="Genomic_DNA"/>
</dbReference>
<protein>
    <recommendedName>
        <fullName evidence="5">RlpA-like protein double-psi beta-barrel domain-containing protein</fullName>
    </recommendedName>
</protein>
<dbReference type="Proteomes" id="UP000054248">
    <property type="component" value="Unassembled WGS sequence"/>
</dbReference>
<accession>A0A0C3L408</accession>
<dbReference type="STRING" id="1051891.A0A0C3L408"/>
<dbReference type="HOGENOM" id="CLU_047639_2_2_1"/>
<dbReference type="CDD" id="cd22191">
    <property type="entry name" value="DPBB_RlpA_EXP_N-like"/>
    <property type="match status" value="1"/>
</dbReference>
<feature type="compositionally biased region" description="Basic and acidic residues" evidence="2">
    <location>
        <begin position="63"/>
        <end position="74"/>
    </location>
</feature>
<evidence type="ECO:0008006" key="5">
    <source>
        <dbReference type="Google" id="ProtNLM"/>
    </source>
</evidence>
<organism evidence="3 4">
    <name type="scientific">Tulasnella calospora MUT 4182</name>
    <dbReference type="NCBI Taxonomy" id="1051891"/>
    <lineage>
        <taxon>Eukaryota</taxon>
        <taxon>Fungi</taxon>
        <taxon>Dikarya</taxon>
        <taxon>Basidiomycota</taxon>
        <taxon>Agaricomycotina</taxon>
        <taxon>Agaricomycetes</taxon>
        <taxon>Cantharellales</taxon>
        <taxon>Tulasnellaceae</taxon>
        <taxon>Tulasnella</taxon>
    </lineage>
</organism>
<dbReference type="OrthoDB" id="623670at2759"/>
<dbReference type="InterPro" id="IPR051477">
    <property type="entry name" value="Expansin_CellWall"/>
</dbReference>
<dbReference type="PANTHER" id="PTHR31836:SF27">
    <property type="entry name" value="RLPA-LIKE PROTEIN DOUBLE-PSI BETA-BARREL DOMAIN-CONTAINING PROTEIN"/>
    <property type="match status" value="1"/>
</dbReference>